<keyword evidence="2" id="KW-0808">Transferase</keyword>
<dbReference type="GO" id="GO:0005524">
    <property type="term" value="F:ATP binding"/>
    <property type="evidence" value="ECO:0007669"/>
    <property type="project" value="UniProtKB-UniRule"/>
</dbReference>
<keyword evidence="13" id="KW-1185">Reference proteome</keyword>
<dbReference type="InterPro" id="IPR008271">
    <property type="entry name" value="Ser/Thr_kinase_AS"/>
</dbReference>
<dbReference type="Gene3D" id="1.10.510.10">
    <property type="entry name" value="Transferase(Phosphotransferase) domain 1"/>
    <property type="match status" value="1"/>
</dbReference>
<evidence type="ECO:0000256" key="9">
    <source>
        <dbReference type="PROSITE-ProRule" id="PRU10141"/>
    </source>
</evidence>
<evidence type="ECO:0000256" key="3">
    <source>
        <dbReference type="ARBA" id="ARBA00022741"/>
    </source>
</evidence>
<dbReference type="InterPro" id="IPR017441">
    <property type="entry name" value="Protein_kinase_ATP_BS"/>
</dbReference>
<reference evidence="12" key="2">
    <citation type="journal article" date="2007" name="Science">
        <title>Draft genome sequence of the sexually transmitted pathogen Trichomonas vaginalis.</title>
        <authorList>
            <person name="Carlton J.M."/>
            <person name="Hirt R.P."/>
            <person name="Silva J.C."/>
            <person name="Delcher A.L."/>
            <person name="Schatz M."/>
            <person name="Zhao Q."/>
            <person name="Wortman J.R."/>
            <person name="Bidwell S.L."/>
            <person name="Alsmark U.C.M."/>
            <person name="Besteiro S."/>
            <person name="Sicheritz-Ponten T."/>
            <person name="Noel C.J."/>
            <person name="Dacks J.B."/>
            <person name="Foster P.G."/>
            <person name="Simillion C."/>
            <person name="Van de Peer Y."/>
            <person name="Miranda-Saavedra D."/>
            <person name="Barton G.J."/>
            <person name="Westrop G.D."/>
            <person name="Mueller S."/>
            <person name="Dessi D."/>
            <person name="Fiori P.L."/>
            <person name="Ren Q."/>
            <person name="Paulsen I."/>
            <person name="Zhang H."/>
            <person name="Bastida-Corcuera F.D."/>
            <person name="Simoes-Barbosa A."/>
            <person name="Brown M.T."/>
            <person name="Hayes R.D."/>
            <person name="Mukherjee M."/>
            <person name="Okumura C.Y."/>
            <person name="Schneider R."/>
            <person name="Smith A.J."/>
            <person name="Vanacova S."/>
            <person name="Villalvazo M."/>
            <person name="Haas B.J."/>
            <person name="Pertea M."/>
            <person name="Feldblyum T.V."/>
            <person name="Utterback T.R."/>
            <person name="Shu C.L."/>
            <person name="Osoegawa K."/>
            <person name="de Jong P.J."/>
            <person name="Hrdy I."/>
            <person name="Horvathova L."/>
            <person name="Zubacova Z."/>
            <person name="Dolezal P."/>
            <person name="Malik S.B."/>
            <person name="Logsdon J.M. Jr."/>
            <person name="Henze K."/>
            <person name="Gupta A."/>
            <person name="Wang C.C."/>
            <person name="Dunne R.L."/>
            <person name="Upcroft J.A."/>
            <person name="Upcroft P."/>
            <person name="White O."/>
            <person name="Salzberg S.L."/>
            <person name="Tang P."/>
            <person name="Chiu C.-H."/>
            <person name="Lee Y.-S."/>
            <person name="Embley T.M."/>
            <person name="Coombs G.H."/>
            <person name="Mottram J.C."/>
            <person name="Tachezy J."/>
            <person name="Fraser-Liggett C.M."/>
            <person name="Johnson P.J."/>
        </authorList>
    </citation>
    <scope>NUCLEOTIDE SEQUENCE [LARGE SCALE GENOMIC DNA]</scope>
    <source>
        <strain evidence="12">G3</strain>
    </source>
</reference>
<keyword evidence="1 10" id="KW-0723">Serine/threonine-protein kinase</keyword>
<dbReference type="AlphaFoldDB" id="A2EIG6"/>
<dbReference type="SMR" id="A2EIG6"/>
<evidence type="ECO:0000256" key="1">
    <source>
        <dbReference type="ARBA" id="ARBA00022527"/>
    </source>
</evidence>
<dbReference type="InterPro" id="IPR011009">
    <property type="entry name" value="Kinase-like_dom_sf"/>
</dbReference>
<proteinExistence type="inferred from homology"/>
<dbReference type="FunFam" id="3.30.200.20:FF:000042">
    <property type="entry name" value="Aurora kinase A"/>
    <property type="match status" value="1"/>
</dbReference>
<feature type="active site" description="Proton acceptor" evidence="6">
    <location>
        <position position="135"/>
    </location>
</feature>
<dbReference type="GO" id="GO:0004674">
    <property type="term" value="F:protein serine/threonine kinase activity"/>
    <property type="evidence" value="ECO:0000318"/>
    <property type="project" value="GO_Central"/>
</dbReference>
<comment type="similarity">
    <text evidence="10">Belongs to the protein kinase superfamily.</text>
</comment>
<evidence type="ECO:0000256" key="7">
    <source>
        <dbReference type="PIRSR" id="PIRSR630616-2"/>
    </source>
</evidence>
<reference evidence="12" key="1">
    <citation type="submission" date="2006-10" db="EMBL/GenBank/DDBJ databases">
        <authorList>
            <person name="Amadeo P."/>
            <person name="Zhao Q."/>
            <person name="Wortman J."/>
            <person name="Fraser-Liggett C."/>
            <person name="Carlton J."/>
        </authorList>
    </citation>
    <scope>NUCLEOTIDE SEQUENCE</scope>
    <source>
        <strain evidence="12">G3</strain>
    </source>
</reference>
<name>A2EIG6_TRIV3</name>
<keyword evidence="5 7" id="KW-0067">ATP-binding</keyword>
<dbReference type="eggNOG" id="KOG0583">
    <property type="taxonomic scope" value="Eukaryota"/>
</dbReference>
<dbReference type="STRING" id="5722.A2EIG6"/>
<feature type="binding site" evidence="7">
    <location>
        <begin position="139"/>
        <end position="140"/>
    </location>
    <ligand>
        <name>ATP</name>
        <dbReference type="ChEBI" id="CHEBI:30616"/>
    </ligand>
</feature>
<dbReference type="SMART" id="SM00220">
    <property type="entry name" value="S_TKc"/>
    <property type="match status" value="1"/>
</dbReference>
<dbReference type="OrthoDB" id="193931at2759"/>
<gene>
    <name evidence="12" type="ORF">TVAG_212100</name>
</gene>
<organism evidence="12 13">
    <name type="scientific">Trichomonas vaginalis (strain ATCC PRA-98 / G3)</name>
    <dbReference type="NCBI Taxonomy" id="412133"/>
    <lineage>
        <taxon>Eukaryota</taxon>
        <taxon>Metamonada</taxon>
        <taxon>Parabasalia</taxon>
        <taxon>Trichomonadida</taxon>
        <taxon>Trichomonadidae</taxon>
        <taxon>Trichomonas</taxon>
    </lineage>
</organism>
<keyword evidence="4 12" id="KW-0418">Kinase</keyword>
<sequence>MYEDRVARQYKPLHLIGLGAFAKVYLAVDTRTLEKCAVKVIPKINPEDRTDQTKRIKNEIEIHKVLRHPFIVQLYDVIETPENFYLIMEYVDGCSLIDDVNTNGLYTESEAANIFAQIIIALEYLHSKHNLIHRDLKAENIMITHNKLVKIIDFGLSCRSNSKDVSERCGSLSYASPEIVLGKKYTTSHDIWSCGIVLYAIVCGHIPFEDEEVQIHMFNILNQEVEIPDTISPELESLIRGMLEKFFKNRFRLDQIINQPWLINKIREWREKLQVNNRKMQQRRKNRSHSLVTFFKQKTKMHDPILDANLYNNENLFRNNCN</sequence>
<protein>
    <submittedName>
        <fullName evidence="12">CAMK family protein kinase</fullName>
    </submittedName>
</protein>
<dbReference type="Proteomes" id="UP000001542">
    <property type="component" value="Unassembled WGS sequence"/>
</dbReference>
<evidence type="ECO:0000256" key="8">
    <source>
        <dbReference type="PIRSR" id="PIRSR630616-3"/>
    </source>
</evidence>
<feature type="binding site" evidence="7">
    <location>
        <position position="153"/>
    </location>
    <ligand>
        <name>ATP</name>
        <dbReference type="ChEBI" id="CHEBI:30616"/>
    </ligand>
</feature>
<dbReference type="VEuPathDB" id="TrichDB:TVAG_212100"/>
<dbReference type="PANTHER" id="PTHR24350">
    <property type="entry name" value="SERINE/THREONINE-PROTEIN KINASE IAL-RELATED"/>
    <property type="match status" value="1"/>
</dbReference>
<dbReference type="FunCoup" id="A2EIG6">
    <property type="interactions" value="360"/>
</dbReference>
<dbReference type="PROSITE" id="PS00108">
    <property type="entry name" value="PROTEIN_KINASE_ST"/>
    <property type="match status" value="1"/>
</dbReference>
<evidence type="ECO:0000256" key="10">
    <source>
        <dbReference type="RuleBase" id="RU000304"/>
    </source>
</evidence>
<evidence type="ECO:0000256" key="6">
    <source>
        <dbReference type="PIRSR" id="PIRSR630616-1"/>
    </source>
</evidence>
<dbReference type="KEGG" id="tva:4765464"/>
<evidence type="ECO:0000256" key="2">
    <source>
        <dbReference type="ARBA" id="ARBA00022679"/>
    </source>
</evidence>
<evidence type="ECO:0000256" key="5">
    <source>
        <dbReference type="ARBA" id="ARBA00022840"/>
    </source>
</evidence>
<dbReference type="RefSeq" id="XP_001319794.1">
    <property type="nucleotide sequence ID" value="XM_001319759.1"/>
</dbReference>
<keyword evidence="3 7" id="KW-0547">Nucleotide-binding</keyword>
<dbReference type="PROSITE" id="PS00107">
    <property type="entry name" value="PROTEIN_KINASE_ATP"/>
    <property type="match status" value="1"/>
</dbReference>
<dbReference type="EMBL" id="DS113397">
    <property type="protein sequence ID" value="EAY07571.1"/>
    <property type="molecule type" value="Genomic_DNA"/>
</dbReference>
<dbReference type="OMA" id="PITHKGG"/>
<dbReference type="InterPro" id="IPR030616">
    <property type="entry name" value="Aur-like"/>
</dbReference>
<dbReference type="FunFam" id="1.10.510.10:FF:002037">
    <property type="entry name" value="CAMK family protein kinase"/>
    <property type="match status" value="1"/>
</dbReference>
<dbReference type="Pfam" id="PF00069">
    <property type="entry name" value="Pkinase"/>
    <property type="match status" value="1"/>
</dbReference>
<evidence type="ECO:0000313" key="12">
    <source>
        <dbReference type="EMBL" id="EAY07571.1"/>
    </source>
</evidence>
<dbReference type="InterPro" id="IPR000719">
    <property type="entry name" value="Prot_kinase_dom"/>
</dbReference>
<dbReference type="InParanoid" id="A2EIG6"/>
<dbReference type="VEuPathDB" id="TrichDB:TVAGG3_0050080"/>
<evidence type="ECO:0000259" key="11">
    <source>
        <dbReference type="PROSITE" id="PS50011"/>
    </source>
</evidence>
<feature type="binding site" evidence="7 9">
    <location>
        <position position="39"/>
    </location>
    <ligand>
        <name>ATP</name>
        <dbReference type="ChEBI" id="CHEBI:30616"/>
    </ligand>
</feature>
<feature type="domain" description="Protein kinase" evidence="11">
    <location>
        <begin position="10"/>
        <end position="262"/>
    </location>
</feature>
<dbReference type="SUPFAM" id="SSF56112">
    <property type="entry name" value="Protein kinase-like (PK-like)"/>
    <property type="match status" value="1"/>
</dbReference>
<evidence type="ECO:0000313" key="13">
    <source>
        <dbReference type="Proteomes" id="UP000001542"/>
    </source>
</evidence>
<evidence type="ECO:0000256" key="4">
    <source>
        <dbReference type="ARBA" id="ARBA00022777"/>
    </source>
</evidence>
<accession>A2EIG6</accession>
<dbReference type="PROSITE" id="PS50011">
    <property type="entry name" value="PROTEIN_KINASE_DOM"/>
    <property type="match status" value="1"/>
</dbReference>
<feature type="cross-link" description="Glycyl lysine isopeptide (Lys-Gly) (interchain with G-Cter in SUMO2)" evidence="8">
    <location>
        <position position="137"/>
    </location>
</feature>